<protein>
    <submittedName>
        <fullName evidence="3">Predicted Rossmann fold nucleotide-binding protein DprA/Smf involved in DNA uptake</fullName>
    </submittedName>
</protein>
<comment type="similarity">
    <text evidence="1">Belongs to the DprA/Smf family.</text>
</comment>
<sequence>MNNLILSEDSKAMLLICSDILKDYIKDDVKPYTLAEWNKLADKLQKSEMRSPKAFFLYKPIEWKNILDITEEEVSRLEKLLSNGARLAIELDELAKLGIFVTTRAEKSYPYVLKEKLGKKAPTILYYAGDISILETKKAAIVGSRNIDKDAIAFTEKLAQKCALEGLTVVSGGARGVDSIAQDIALYNGGKVVSILSSEMKKVIKKKEYRDAILNKKLLLISTNHPDTIFTVYRAMERNKYIYALSNYSFVVSSDYKKGGTWAGAEENIKNNWVCLYVRNEDNIPIGNKKLIEMGGIPFDSKILDDKNVKLINILDERSRSIKGNIAEQLSLLNELENSRDKNEVATIVNGNENIFKKDEIKNDIKRKAYDIFLPILKEILNTPKTLKEISQELDLIESQLKIWIKRMEEENIIEKTGRPIKYKLK</sequence>
<feature type="domain" description="Smf/DprA SLOG" evidence="2">
    <location>
        <begin position="101"/>
        <end position="294"/>
    </location>
</feature>
<dbReference type="Gene3D" id="3.40.50.450">
    <property type="match status" value="1"/>
</dbReference>
<evidence type="ECO:0000313" key="4">
    <source>
        <dbReference type="Proteomes" id="UP000184423"/>
    </source>
</evidence>
<dbReference type="GO" id="GO:0009294">
    <property type="term" value="P:DNA-mediated transformation"/>
    <property type="evidence" value="ECO:0007669"/>
    <property type="project" value="InterPro"/>
</dbReference>
<organism evidence="3 4">
    <name type="scientific">Caloramator proteoclasticus DSM 10124</name>
    <dbReference type="NCBI Taxonomy" id="1121262"/>
    <lineage>
        <taxon>Bacteria</taxon>
        <taxon>Bacillati</taxon>
        <taxon>Bacillota</taxon>
        <taxon>Clostridia</taxon>
        <taxon>Eubacteriales</taxon>
        <taxon>Clostridiaceae</taxon>
        <taxon>Caloramator</taxon>
    </lineage>
</organism>
<dbReference type="PANTHER" id="PTHR43022">
    <property type="entry name" value="PROTEIN SMF"/>
    <property type="match status" value="1"/>
</dbReference>
<dbReference type="AlphaFoldDB" id="A0A1M5C0H5"/>
<evidence type="ECO:0000313" key="3">
    <source>
        <dbReference type="EMBL" id="SHF48248.1"/>
    </source>
</evidence>
<dbReference type="Pfam" id="PF02481">
    <property type="entry name" value="DNA_processg_A"/>
    <property type="match status" value="1"/>
</dbReference>
<dbReference type="EMBL" id="FQVG01000090">
    <property type="protein sequence ID" value="SHF48248.1"/>
    <property type="molecule type" value="Genomic_DNA"/>
</dbReference>
<reference evidence="4" key="1">
    <citation type="submission" date="2016-11" db="EMBL/GenBank/DDBJ databases">
        <authorList>
            <person name="Varghese N."/>
            <person name="Submissions S."/>
        </authorList>
    </citation>
    <scope>NUCLEOTIDE SEQUENCE [LARGE SCALE GENOMIC DNA]</scope>
    <source>
        <strain evidence="4">DSM 10124</strain>
    </source>
</reference>
<gene>
    <name evidence="3" type="ORF">SAMN02746091_02621</name>
</gene>
<accession>A0A1M5C0H5</accession>
<dbReference type="InterPro" id="IPR003488">
    <property type="entry name" value="DprA"/>
</dbReference>
<keyword evidence="4" id="KW-1185">Reference proteome</keyword>
<evidence type="ECO:0000259" key="2">
    <source>
        <dbReference type="Pfam" id="PF02481"/>
    </source>
</evidence>
<dbReference type="RefSeq" id="WP_084106796.1">
    <property type="nucleotide sequence ID" value="NZ_FQVG01000090.1"/>
</dbReference>
<proteinExistence type="inferred from homology"/>
<name>A0A1M5C0H5_9CLOT</name>
<dbReference type="InterPro" id="IPR057666">
    <property type="entry name" value="DrpA_SLOG"/>
</dbReference>
<dbReference type="SUPFAM" id="SSF102405">
    <property type="entry name" value="MCP/YpsA-like"/>
    <property type="match status" value="1"/>
</dbReference>
<dbReference type="PANTHER" id="PTHR43022:SF1">
    <property type="entry name" value="PROTEIN SMF"/>
    <property type="match status" value="1"/>
</dbReference>
<dbReference type="Proteomes" id="UP000184423">
    <property type="component" value="Unassembled WGS sequence"/>
</dbReference>
<evidence type="ECO:0000256" key="1">
    <source>
        <dbReference type="ARBA" id="ARBA00006525"/>
    </source>
</evidence>